<dbReference type="SUPFAM" id="SSF52540">
    <property type="entry name" value="P-loop containing nucleoside triphosphate hydrolases"/>
    <property type="match status" value="2"/>
</dbReference>
<dbReference type="InterPro" id="IPR050130">
    <property type="entry name" value="ClpA_ClpB"/>
</dbReference>
<dbReference type="CDD" id="cd00009">
    <property type="entry name" value="AAA"/>
    <property type="match status" value="1"/>
</dbReference>
<dbReference type="OrthoDB" id="47330at2759"/>
<feature type="region of interest" description="Disordered" evidence="5">
    <location>
        <begin position="261"/>
        <end position="319"/>
    </location>
</feature>
<keyword evidence="4" id="KW-0143">Chaperone</keyword>
<dbReference type="SMART" id="SM00382">
    <property type="entry name" value="AAA"/>
    <property type="match status" value="2"/>
</dbReference>
<evidence type="ECO:0000256" key="5">
    <source>
        <dbReference type="SAM" id="MobiDB-lite"/>
    </source>
</evidence>
<keyword evidence="2" id="KW-0547">Nucleotide-binding</keyword>
<evidence type="ECO:0000256" key="2">
    <source>
        <dbReference type="ARBA" id="ARBA00022741"/>
    </source>
</evidence>
<dbReference type="EMBL" id="JAMQYH010000005">
    <property type="protein sequence ID" value="KAJ1688064.1"/>
    <property type="molecule type" value="Genomic_DNA"/>
</dbReference>
<organism evidence="8 9">
    <name type="scientific">Rhynchospora breviuscula</name>
    <dbReference type="NCBI Taxonomy" id="2022672"/>
    <lineage>
        <taxon>Eukaryota</taxon>
        <taxon>Viridiplantae</taxon>
        <taxon>Streptophyta</taxon>
        <taxon>Embryophyta</taxon>
        <taxon>Tracheophyta</taxon>
        <taxon>Spermatophyta</taxon>
        <taxon>Magnoliopsida</taxon>
        <taxon>Liliopsida</taxon>
        <taxon>Poales</taxon>
        <taxon>Cyperaceae</taxon>
        <taxon>Cyperoideae</taxon>
        <taxon>Rhynchosporeae</taxon>
        <taxon>Rhynchospora</taxon>
    </lineage>
</organism>
<evidence type="ECO:0000256" key="1">
    <source>
        <dbReference type="ARBA" id="ARBA00022737"/>
    </source>
</evidence>
<evidence type="ECO:0000259" key="7">
    <source>
        <dbReference type="SMART" id="SM01086"/>
    </source>
</evidence>
<dbReference type="Proteomes" id="UP001151287">
    <property type="component" value="Unassembled WGS sequence"/>
</dbReference>
<comment type="caution">
    <text evidence="8">The sequence shown here is derived from an EMBL/GenBank/DDBJ whole genome shotgun (WGS) entry which is preliminary data.</text>
</comment>
<dbReference type="GO" id="GO:0016887">
    <property type="term" value="F:ATP hydrolysis activity"/>
    <property type="evidence" value="ECO:0007669"/>
    <property type="project" value="InterPro"/>
</dbReference>
<dbReference type="Pfam" id="PF17871">
    <property type="entry name" value="AAA_lid_9"/>
    <property type="match status" value="1"/>
</dbReference>
<evidence type="ECO:0000313" key="8">
    <source>
        <dbReference type="EMBL" id="KAJ1688064.1"/>
    </source>
</evidence>
<dbReference type="GO" id="GO:0005737">
    <property type="term" value="C:cytoplasm"/>
    <property type="evidence" value="ECO:0007669"/>
    <property type="project" value="TreeGrafter"/>
</dbReference>
<reference evidence="8" key="1">
    <citation type="journal article" date="2022" name="Cell">
        <title>Repeat-based holocentromeres influence genome architecture and karyotype evolution.</title>
        <authorList>
            <person name="Hofstatter P.G."/>
            <person name="Thangavel G."/>
            <person name="Lux T."/>
            <person name="Neumann P."/>
            <person name="Vondrak T."/>
            <person name="Novak P."/>
            <person name="Zhang M."/>
            <person name="Costa L."/>
            <person name="Castellani M."/>
            <person name="Scott A."/>
            <person name="Toegelov H."/>
            <person name="Fuchs J."/>
            <person name="Mata-Sucre Y."/>
            <person name="Dias Y."/>
            <person name="Vanzela A.L.L."/>
            <person name="Huettel B."/>
            <person name="Almeida C.C.S."/>
            <person name="Simkova H."/>
            <person name="Souza G."/>
            <person name="Pedrosa-Harand A."/>
            <person name="Macas J."/>
            <person name="Mayer K.F.X."/>
            <person name="Houben A."/>
            <person name="Marques A."/>
        </authorList>
    </citation>
    <scope>NUCLEOTIDE SEQUENCE</scope>
    <source>
        <strain evidence="8">RhyBre1mFocal</strain>
    </source>
</reference>
<feature type="domain" description="Clp ATPase C-terminal" evidence="7">
    <location>
        <begin position="644"/>
        <end position="731"/>
    </location>
</feature>
<feature type="domain" description="AAA+ ATPase" evidence="6">
    <location>
        <begin position="484"/>
        <end position="594"/>
    </location>
</feature>
<name>A0A9Q0HJC2_9POAL</name>
<dbReference type="InterPro" id="IPR001270">
    <property type="entry name" value="ClpA/B"/>
</dbReference>
<dbReference type="Gene3D" id="1.10.8.60">
    <property type="match status" value="2"/>
</dbReference>
<dbReference type="Pfam" id="PF00004">
    <property type="entry name" value="AAA"/>
    <property type="match status" value="1"/>
</dbReference>
<accession>A0A9Q0HJC2</accession>
<dbReference type="PROSITE" id="PS00675">
    <property type="entry name" value="SIGMA54_INTERACT_1"/>
    <property type="match status" value="1"/>
</dbReference>
<dbReference type="InterPro" id="IPR003593">
    <property type="entry name" value="AAA+_ATPase"/>
</dbReference>
<dbReference type="Pfam" id="PF10431">
    <property type="entry name" value="ClpB_D2-small"/>
    <property type="match status" value="1"/>
</dbReference>
<feature type="compositionally biased region" description="Polar residues" evidence="5">
    <location>
        <begin position="393"/>
        <end position="402"/>
    </location>
</feature>
<feature type="compositionally biased region" description="Basic and acidic residues" evidence="5">
    <location>
        <begin position="268"/>
        <end position="279"/>
    </location>
</feature>
<feature type="compositionally biased region" description="Basic and acidic residues" evidence="5">
    <location>
        <begin position="339"/>
        <end position="358"/>
    </location>
</feature>
<feature type="region of interest" description="Disordered" evidence="5">
    <location>
        <begin position="335"/>
        <end position="410"/>
    </location>
</feature>
<sequence>MAPSEEENIVSTVGSVLESCARDLTAEAISLDPIVGRDVEIEELITYLEMRTRRNVILLGDPGVGMTAVVEGLAQKIVNGTVSAGLRDCRIIALNMASFIGGTEYRGLFEKKISLLVQELEKANGEIILFVDEVHMLVGAGRGGRSDIDAANLLKPILSSGDIRFVGATTFEEYAQYVKPDAAFARRFNLINVNEPSRDNCISFLHKLVPLYEERECVVVDPKAIPAAVDLTIRNMPATRLPDKAIQVLILACSIANGLVPRTSATKNDPKETKPEETGNRPTPTLGGDQQGKAGETHQKLQQEQEDEQADGSQKKAEEKILYTGKSYVSKKFPNLRWRKSDKNGKGHQPYIDEDKKKSGSSKMFSKLRLRKKPDGNGHGHQSSTNEDKKISSPATELSNVQLEREEPNEAVTGPLPVVTVAHIEMAVSRKTGIPIYLGVKEKNELEGLEGRIKERVVGQNHVIKPIVDSIIRARAGYSNHTKPIGSFLLIGESGVGKTELAKTIALELYHDETRLITINMGEYYEENSVSRLLGSPGNVGVLTEEVFQRPASILMFEHVEEAHRVVLNALVGMITSATLRDGRGRKIDFSNTLVLMSSHCSYRKKGNAELTSQEIRNKISQEFLNRFENKLFPKLDTLVFDELTDEHMNFILRKKILEISERMEVKGLNLEATPRAIEYARSHYYNKGVRAIEGWLEKVVGTKLAEITISAESSSISKIVIDSHDNELLYHSIK</sequence>
<dbReference type="PANTHER" id="PTHR11638:SF18">
    <property type="entry name" value="HEAT SHOCK PROTEIN 104"/>
    <property type="match status" value="1"/>
</dbReference>
<evidence type="ECO:0000256" key="3">
    <source>
        <dbReference type="ARBA" id="ARBA00022840"/>
    </source>
</evidence>
<proteinExistence type="predicted"/>
<dbReference type="PANTHER" id="PTHR11638">
    <property type="entry name" value="ATP-DEPENDENT CLP PROTEASE"/>
    <property type="match status" value="1"/>
</dbReference>
<evidence type="ECO:0000256" key="4">
    <source>
        <dbReference type="ARBA" id="ARBA00023186"/>
    </source>
</evidence>
<dbReference type="SMART" id="SM01086">
    <property type="entry name" value="ClpB_D2-small"/>
    <property type="match status" value="1"/>
</dbReference>
<keyword evidence="3" id="KW-0067">ATP-binding</keyword>
<keyword evidence="1" id="KW-0677">Repeat</keyword>
<dbReference type="InterPro" id="IPR027417">
    <property type="entry name" value="P-loop_NTPase"/>
</dbReference>
<dbReference type="Gene3D" id="3.40.50.300">
    <property type="entry name" value="P-loop containing nucleotide triphosphate hydrolases"/>
    <property type="match status" value="2"/>
</dbReference>
<dbReference type="InterPro" id="IPR025662">
    <property type="entry name" value="Sigma_54_int_dom_ATP-bd_1"/>
</dbReference>
<protein>
    <submittedName>
        <fullName evidence="8">Uncharacterized protein</fullName>
    </submittedName>
</protein>
<dbReference type="InterPro" id="IPR018368">
    <property type="entry name" value="ClpA/B_CS1"/>
</dbReference>
<dbReference type="Pfam" id="PF07724">
    <property type="entry name" value="AAA_2"/>
    <property type="match status" value="1"/>
</dbReference>
<evidence type="ECO:0000259" key="6">
    <source>
        <dbReference type="SMART" id="SM00382"/>
    </source>
</evidence>
<dbReference type="InterPro" id="IPR041546">
    <property type="entry name" value="ClpA/ClpB_AAA_lid"/>
</dbReference>
<dbReference type="InterPro" id="IPR019489">
    <property type="entry name" value="Clp_ATPase_C"/>
</dbReference>
<dbReference type="PROSITE" id="PS00870">
    <property type="entry name" value="CLPAB_1"/>
    <property type="match status" value="1"/>
</dbReference>
<dbReference type="GO" id="GO:0005524">
    <property type="term" value="F:ATP binding"/>
    <property type="evidence" value="ECO:0007669"/>
    <property type="project" value="UniProtKB-KW"/>
</dbReference>
<dbReference type="CDD" id="cd19499">
    <property type="entry name" value="RecA-like_ClpB_Hsp104-like"/>
    <property type="match status" value="1"/>
</dbReference>
<evidence type="ECO:0000313" key="9">
    <source>
        <dbReference type="Proteomes" id="UP001151287"/>
    </source>
</evidence>
<keyword evidence="9" id="KW-1185">Reference proteome</keyword>
<dbReference type="GO" id="GO:0034605">
    <property type="term" value="P:cellular response to heat"/>
    <property type="evidence" value="ECO:0007669"/>
    <property type="project" value="TreeGrafter"/>
</dbReference>
<gene>
    <name evidence="8" type="ORF">LUZ63_019454</name>
</gene>
<dbReference type="AlphaFoldDB" id="A0A9Q0HJC2"/>
<dbReference type="PRINTS" id="PR00300">
    <property type="entry name" value="CLPPROTEASEA"/>
</dbReference>
<feature type="domain" description="AAA+ ATPase" evidence="6">
    <location>
        <begin position="52"/>
        <end position="198"/>
    </location>
</feature>
<dbReference type="InterPro" id="IPR003959">
    <property type="entry name" value="ATPase_AAA_core"/>
</dbReference>